<feature type="region of interest" description="Disordered" evidence="2">
    <location>
        <begin position="710"/>
        <end position="729"/>
    </location>
</feature>
<evidence type="ECO:0000259" key="4">
    <source>
        <dbReference type="PROSITE" id="PS50309"/>
    </source>
</evidence>
<sequence>MQMTTSRSHASNDSHDSYDTMVSLPNIPVEPRNGMIRTYENHDRTFTRPYSAKTVFFYKEGDEYFTGVRVPVSKSRYRNFDSLLDDLNANIQMPFGVRRLTTPMGRTSIKDIDQLQHLGKYVATSSKYSRGLNLSALERLKKAREQTHQSLRREQPGGQSYWIPTSPTYKQKLRMSRTLGFSVVPSKQVFFVLNGKGRYYRALLNPLRLPPMEVLLQEVSEGLEAAIFRLYSVSGSRIHSVSDIVNLSPPKVIACTRIERPVLSTTMLPTIEPHRYAPKLQKSGSDSSNTASSSAHENGIEKKSRMFTNAVKRNTRRTTGAQRKKVLKALPAIVAEKTTYKADDTDSGKANSISSRLTDTPKMDEEPEFAFNEELEKTLKEAEKHQIAEDDESSDEMSLSARYQDSGRENSVSSSRSKEADVHSRISEEELPSTSEGNDTRRSTVSSAEKKAEMLRKERMESHDDENDLIRDPDSDPTDDLESDREKGERRASETSEKDDGGEKIRTSTSEEKEDKEEDEPPPATTETVRSAQSNREEILPSDNEEEGKEHEKVPSDEEGAEEEPEEDKSLLLPTVITVPATGDGERAATASSEKEEILPSDDEEPSNHEEVPDQGEAADDKQEEVQKTGDNKSENGEEAAADDHPFYEKEEILPSDDEELGERTKAATKIQAAYRGYRTRKSLKKPPVVIESTNDVSAPDQIADAVQVEEEAPQAKSETPRVDTPLPRRPERMTYTISITTGNRWGAETEADLYVQLFGDEMTSRRFYLQQESGDARFRQRHMDSFHIETEDLGTINQIIIGHEEEGYGAGIFIDYVLITENLIDGRQFVCYCSKWLDSGQVDGKIERTLPVAAFYYLNSVPDETMTSQGRWEFILHNGMEDGTGGTTSNLHIIGYGTTGSSMMHIKNDKTMSVVPDTTLIQVDFGPIGDLLKVRFEADGAGDQPDYYLEWIELRDLDTDERIAVRVGKWMDITGKHTKKPQAFREISVFRSGDQPLEIQNYEGKVMGGDMSLVDTDKLQAQLIGDFSDSGVFPLIHSKKKEEYSFKVECVHLGRINGIKIIGDFSEKGQAILEGFSVLQDIWDKHVGSVETASEILAVSALVRESTHCPYRYVLKESKIRELDENKNYFKVLRFTDMEGLSTRNKKHNLSAEKSDWLLDMSVVGRPEIIPEVSICSGYNAYPMELQSNESGDSQYTYEIKGSSVDTLQKLRIGVGEMENNERFYIKKMRLVNQTTKTVLRFPSVDTEFESNQVYEFSPVYPDVQPALNILYTVTLMTTASTGTFRPSINIIGEEGDSGMRKFYDNIPYAEGSKHSFDADAVNLGPLQDVEVVIEGDENASWSVNISIGITDNGMQYSAELANIPAPGQLVRLPLNLR</sequence>
<dbReference type="PROSITE" id="PS50096">
    <property type="entry name" value="IQ"/>
    <property type="match status" value="1"/>
</dbReference>
<dbReference type="Pfam" id="PF03607">
    <property type="entry name" value="DCX"/>
    <property type="match status" value="1"/>
</dbReference>
<dbReference type="SUPFAM" id="SSF89837">
    <property type="entry name" value="Doublecortin (DC)"/>
    <property type="match status" value="2"/>
</dbReference>
<organism evidence="5 6">
    <name type="scientific">Haemonchus contortus</name>
    <name type="common">Barber pole worm</name>
    <dbReference type="NCBI Taxonomy" id="6289"/>
    <lineage>
        <taxon>Eukaryota</taxon>
        <taxon>Metazoa</taxon>
        <taxon>Ecdysozoa</taxon>
        <taxon>Nematoda</taxon>
        <taxon>Chromadorea</taxon>
        <taxon>Rhabditida</taxon>
        <taxon>Rhabditina</taxon>
        <taxon>Rhabditomorpha</taxon>
        <taxon>Strongyloidea</taxon>
        <taxon>Trichostrongylidae</taxon>
        <taxon>Haemonchus</taxon>
    </lineage>
</organism>
<proteinExistence type="predicted"/>
<dbReference type="PROSITE" id="PS50095">
    <property type="entry name" value="PLAT"/>
    <property type="match status" value="2"/>
</dbReference>
<evidence type="ECO:0000259" key="3">
    <source>
        <dbReference type="PROSITE" id="PS50095"/>
    </source>
</evidence>
<dbReference type="Pfam" id="PF00612">
    <property type="entry name" value="IQ"/>
    <property type="match status" value="1"/>
</dbReference>
<dbReference type="Pfam" id="PF01477">
    <property type="entry name" value="PLAT"/>
    <property type="match status" value="2"/>
</dbReference>
<feature type="domain" description="PLAT" evidence="3">
    <location>
        <begin position="734"/>
        <end position="852"/>
    </location>
</feature>
<dbReference type="Gene3D" id="3.10.20.230">
    <property type="entry name" value="Doublecortin domain"/>
    <property type="match status" value="2"/>
</dbReference>
<evidence type="ECO:0000313" key="6">
    <source>
        <dbReference type="WBParaSite" id="HCON_00003450-00001"/>
    </source>
</evidence>
<dbReference type="Proteomes" id="UP000025227">
    <property type="component" value="Unplaced"/>
</dbReference>
<protein>
    <submittedName>
        <fullName evidence="6">Doublecortin domain-containing protein</fullName>
    </submittedName>
</protein>
<dbReference type="PANTHER" id="PTHR45901:SF7">
    <property type="entry name" value="OXYGEN-REGULATED PROTEIN 1"/>
    <property type="match status" value="1"/>
</dbReference>
<dbReference type="SMART" id="SM00015">
    <property type="entry name" value="IQ"/>
    <property type="match status" value="1"/>
</dbReference>
<accession>A0A7I4XS09</accession>
<reference evidence="6" key="1">
    <citation type="submission" date="2020-12" db="UniProtKB">
        <authorList>
            <consortium name="WormBaseParasite"/>
        </authorList>
    </citation>
    <scope>IDENTIFICATION</scope>
    <source>
        <strain evidence="6">MHco3</strain>
    </source>
</reference>
<feature type="compositionally biased region" description="Polar residues" evidence="2">
    <location>
        <begin position="348"/>
        <end position="358"/>
    </location>
</feature>
<keyword evidence="5" id="KW-1185">Reference proteome</keyword>
<feature type="region of interest" description="Disordered" evidence="2">
    <location>
        <begin position="380"/>
        <end position="665"/>
    </location>
</feature>
<dbReference type="InterPro" id="IPR036392">
    <property type="entry name" value="PLAT/LH2_dom_sf"/>
</dbReference>
<dbReference type="OMA" id="WILSMTI"/>
<dbReference type="Gene3D" id="1.20.5.190">
    <property type="match status" value="1"/>
</dbReference>
<feature type="compositionally biased region" description="Basic and acidic residues" evidence="2">
    <location>
        <begin position="416"/>
        <end position="428"/>
    </location>
</feature>
<dbReference type="GO" id="GO:0035556">
    <property type="term" value="P:intracellular signal transduction"/>
    <property type="evidence" value="ECO:0007669"/>
    <property type="project" value="InterPro"/>
</dbReference>
<evidence type="ECO:0000256" key="1">
    <source>
        <dbReference type="PROSITE-ProRule" id="PRU00152"/>
    </source>
</evidence>
<feature type="compositionally biased region" description="Basic and acidic residues" evidence="2">
    <location>
        <begin position="484"/>
        <end position="513"/>
    </location>
</feature>
<feature type="compositionally biased region" description="Basic and acidic residues" evidence="2">
    <location>
        <begin position="719"/>
        <end position="729"/>
    </location>
</feature>
<feature type="domain" description="PLAT" evidence="3">
    <location>
        <begin position="871"/>
        <end position="986"/>
    </location>
</feature>
<dbReference type="SMART" id="SM00537">
    <property type="entry name" value="DCX"/>
    <property type="match status" value="2"/>
</dbReference>
<dbReference type="CDD" id="cd23767">
    <property type="entry name" value="IQCD"/>
    <property type="match status" value="1"/>
</dbReference>
<feature type="compositionally biased region" description="Basic and acidic residues" evidence="2">
    <location>
        <begin position="619"/>
        <end position="653"/>
    </location>
</feature>
<feature type="domain" description="Doublecortin" evidence="4">
    <location>
        <begin position="53"/>
        <end position="135"/>
    </location>
</feature>
<feature type="compositionally biased region" description="Basic and acidic residues" evidence="2">
    <location>
        <begin position="438"/>
        <end position="474"/>
    </location>
</feature>
<feature type="region of interest" description="Disordered" evidence="2">
    <location>
        <begin position="276"/>
        <end position="324"/>
    </location>
</feature>
<feature type="region of interest" description="Disordered" evidence="2">
    <location>
        <begin position="341"/>
        <end position="366"/>
    </location>
</feature>
<name>A0A7I4XS09_HAECO</name>
<feature type="compositionally biased region" description="Low complexity" evidence="2">
    <location>
        <begin position="283"/>
        <end position="294"/>
    </location>
</feature>
<dbReference type="InterPro" id="IPR001024">
    <property type="entry name" value="PLAT/LH2_dom"/>
</dbReference>
<dbReference type="InterPro" id="IPR052970">
    <property type="entry name" value="Inner_ear_hair_cell_LOXHD"/>
</dbReference>
<dbReference type="WBParaSite" id="HCON_00003450-00001">
    <property type="protein sequence ID" value="HCON_00003450-00001"/>
    <property type="gene ID" value="HCON_00003450"/>
</dbReference>
<evidence type="ECO:0000256" key="2">
    <source>
        <dbReference type="SAM" id="MobiDB-lite"/>
    </source>
</evidence>
<dbReference type="PANTHER" id="PTHR45901">
    <property type="entry name" value="PROTEIN CBG12474"/>
    <property type="match status" value="1"/>
</dbReference>
<dbReference type="SMART" id="SM00308">
    <property type="entry name" value="LH2"/>
    <property type="match status" value="1"/>
</dbReference>
<dbReference type="OrthoDB" id="5322100at2759"/>
<dbReference type="SUPFAM" id="SSF49723">
    <property type="entry name" value="Lipase/lipooxygenase domain (PLAT/LH2 domain)"/>
    <property type="match status" value="2"/>
</dbReference>
<dbReference type="InterPro" id="IPR036572">
    <property type="entry name" value="Doublecortin_dom_sf"/>
</dbReference>
<dbReference type="InterPro" id="IPR003533">
    <property type="entry name" value="Doublecortin_dom"/>
</dbReference>
<feature type="compositionally biased region" description="Acidic residues" evidence="2">
    <location>
        <begin position="557"/>
        <end position="567"/>
    </location>
</feature>
<comment type="caution">
    <text evidence="1">Lacks conserved residue(s) required for the propagation of feature annotation.</text>
</comment>
<evidence type="ECO:0000313" key="5">
    <source>
        <dbReference type="Proteomes" id="UP000025227"/>
    </source>
</evidence>
<dbReference type="InterPro" id="IPR000048">
    <property type="entry name" value="IQ_motif_EF-hand-BS"/>
</dbReference>
<dbReference type="PROSITE" id="PS50309">
    <property type="entry name" value="DC"/>
    <property type="match status" value="1"/>
</dbReference>
<dbReference type="Gene3D" id="2.60.60.20">
    <property type="entry name" value="PLAT/LH2 domain"/>
    <property type="match status" value="2"/>
</dbReference>
<feature type="region of interest" description="Disordered" evidence="2">
    <location>
        <begin position="1"/>
        <end position="24"/>
    </location>
</feature>